<dbReference type="RefSeq" id="WP_169171925.1">
    <property type="nucleotide sequence ID" value="NZ_JAAIII010000003.1"/>
</dbReference>
<sequence>MGYVRLKRDYRLQILHRFGAPAARMTAERIAARAKALADARAVSKSVAGDISISVHAHGLHYAVVLNVIGTQTVGRQRHDQIASHLEFGYWNVWADRWIPGKHIIRDAARGF</sequence>
<dbReference type="AlphaFoldDB" id="A0A7Y0HT89"/>
<reference evidence="1 2" key="1">
    <citation type="submission" date="2020-02" db="EMBL/GenBank/DDBJ databases">
        <title>Characterization of phylogenetic diversity of novel bifidobacterial species isolated in Czech ZOOs.</title>
        <authorList>
            <person name="Lugli G.A."/>
            <person name="Vera N.B."/>
            <person name="Ventura M."/>
        </authorList>
    </citation>
    <scope>NUCLEOTIDE SEQUENCE [LARGE SCALE GENOMIC DNA]</scope>
    <source>
        <strain evidence="1 2">DSM 109957</strain>
    </source>
</reference>
<keyword evidence="2" id="KW-1185">Reference proteome</keyword>
<dbReference type="EMBL" id="JAAIII010000003">
    <property type="protein sequence ID" value="NMM93872.1"/>
    <property type="molecule type" value="Genomic_DNA"/>
</dbReference>
<evidence type="ECO:0000313" key="2">
    <source>
        <dbReference type="Proteomes" id="UP000532194"/>
    </source>
</evidence>
<comment type="caution">
    <text evidence="1">The sequence shown here is derived from an EMBL/GenBank/DDBJ whole genome shotgun (WGS) entry which is preliminary data.</text>
</comment>
<name>A0A7Y0HT89_9BIFI</name>
<protein>
    <submittedName>
        <fullName evidence="1">Uncharacterized protein</fullName>
    </submittedName>
</protein>
<organism evidence="1 2">
    <name type="scientific">Bifidobacterium oedipodis</name>
    <dbReference type="NCBI Taxonomy" id="2675322"/>
    <lineage>
        <taxon>Bacteria</taxon>
        <taxon>Bacillati</taxon>
        <taxon>Actinomycetota</taxon>
        <taxon>Actinomycetes</taxon>
        <taxon>Bifidobacteriales</taxon>
        <taxon>Bifidobacteriaceae</taxon>
        <taxon>Bifidobacterium</taxon>
    </lineage>
</organism>
<accession>A0A7Y0HT89</accession>
<gene>
    <name evidence="1" type="ORF">G1C95_1059</name>
</gene>
<evidence type="ECO:0000313" key="1">
    <source>
        <dbReference type="EMBL" id="NMM93872.1"/>
    </source>
</evidence>
<dbReference type="Proteomes" id="UP000532194">
    <property type="component" value="Unassembled WGS sequence"/>
</dbReference>
<proteinExistence type="predicted"/>